<organism evidence="1 2">
    <name type="scientific">Paramecium octaurelia</name>
    <dbReference type="NCBI Taxonomy" id="43137"/>
    <lineage>
        <taxon>Eukaryota</taxon>
        <taxon>Sar</taxon>
        <taxon>Alveolata</taxon>
        <taxon>Ciliophora</taxon>
        <taxon>Intramacronucleata</taxon>
        <taxon>Oligohymenophorea</taxon>
        <taxon>Peniculida</taxon>
        <taxon>Parameciidae</taxon>
        <taxon>Paramecium</taxon>
    </lineage>
</organism>
<protein>
    <submittedName>
        <fullName evidence="1">Uncharacterized protein</fullName>
    </submittedName>
</protein>
<gene>
    <name evidence="1" type="ORF">POCTA_138.1.T0150132</name>
</gene>
<dbReference type="EMBL" id="CAJJDP010000015">
    <property type="protein sequence ID" value="CAD8143627.1"/>
    <property type="molecule type" value="Genomic_DNA"/>
</dbReference>
<reference evidence="1" key="1">
    <citation type="submission" date="2021-01" db="EMBL/GenBank/DDBJ databases">
        <authorList>
            <consortium name="Genoscope - CEA"/>
            <person name="William W."/>
        </authorList>
    </citation>
    <scope>NUCLEOTIDE SEQUENCE</scope>
</reference>
<evidence type="ECO:0000313" key="2">
    <source>
        <dbReference type="Proteomes" id="UP000683925"/>
    </source>
</evidence>
<sequence length="37" mass="4569">MMLWIEIHYLWKEAQISTTTLLQKIYYLIKQKGTLIR</sequence>
<dbReference type="AlphaFoldDB" id="A0A8S1SWP2"/>
<accession>A0A8S1SWP2</accession>
<proteinExistence type="predicted"/>
<evidence type="ECO:0000313" key="1">
    <source>
        <dbReference type="EMBL" id="CAD8143627.1"/>
    </source>
</evidence>
<dbReference type="Proteomes" id="UP000683925">
    <property type="component" value="Unassembled WGS sequence"/>
</dbReference>
<keyword evidence="2" id="KW-1185">Reference proteome</keyword>
<name>A0A8S1SWP2_PAROT</name>
<comment type="caution">
    <text evidence="1">The sequence shown here is derived from an EMBL/GenBank/DDBJ whole genome shotgun (WGS) entry which is preliminary data.</text>
</comment>